<dbReference type="GO" id="GO:0035438">
    <property type="term" value="F:cyclic-di-GMP binding"/>
    <property type="evidence" value="ECO:0007669"/>
    <property type="project" value="InterPro"/>
</dbReference>
<dbReference type="InterPro" id="IPR009875">
    <property type="entry name" value="PilZ_domain"/>
</dbReference>
<accession>A0A1G1KRA2</accession>
<comment type="caution">
    <text evidence="2">The sequence shown here is derived from an EMBL/GenBank/DDBJ whole genome shotgun (WGS) entry which is preliminary data.</text>
</comment>
<proteinExistence type="predicted"/>
<sequence length="130" mass="15126">MANERRKFKRFDAYMNVKLRGQQGHEEEGAGLSKDLSREGMKVNTNHPIKMGTIVDLEIDLPDDPKPVRTTAKVMWTKPTQGEKHSFDYGVNFLLMDPVDKFRVLDYAYNYWLETNVNDFADPEEIQNID</sequence>
<evidence type="ECO:0000313" key="2">
    <source>
        <dbReference type="EMBL" id="OGW95428.1"/>
    </source>
</evidence>
<name>A0A1G1KRA2_9BACT</name>
<organism evidence="2 3">
    <name type="scientific">Candidatus Danuiimicrobium aquiferis</name>
    <dbReference type="NCBI Taxonomy" id="1801832"/>
    <lineage>
        <taxon>Bacteria</taxon>
        <taxon>Pseudomonadati</taxon>
        <taxon>Candidatus Omnitrophota</taxon>
        <taxon>Candidatus Danuiimicrobium</taxon>
    </lineage>
</organism>
<dbReference type="Gene3D" id="2.40.10.220">
    <property type="entry name" value="predicted glycosyltransferase like domains"/>
    <property type="match status" value="1"/>
</dbReference>
<dbReference type="EMBL" id="MHFR01000063">
    <property type="protein sequence ID" value="OGW95428.1"/>
    <property type="molecule type" value="Genomic_DNA"/>
</dbReference>
<dbReference type="AlphaFoldDB" id="A0A1G1KRA2"/>
<gene>
    <name evidence="2" type="ORF">A3G33_10650</name>
</gene>
<evidence type="ECO:0000259" key="1">
    <source>
        <dbReference type="Pfam" id="PF07238"/>
    </source>
</evidence>
<dbReference type="Pfam" id="PF07238">
    <property type="entry name" value="PilZ"/>
    <property type="match status" value="1"/>
</dbReference>
<dbReference type="SUPFAM" id="SSF141371">
    <property type="entry name" value="PilZ domain-like"/>
    <property type="match status" value="1"/>
</dbReference>
<feature type="domain" description="PilZ" evidence="1">
    <location>
        <begin position="4"/>
        <end position="105"/>
    </location>
</feature>
<dbReference type="Proteomes" id="UP000178187">
    <property type="component" value="Unassembled WGS sequence"/>
</dbReference>
<evidence type="ECO:0000313" key="3">
    <source>
        <dbReference type="Proteomes" id="UP000178187"/>
    </source>
</evidence>
<reference evidence="2 3" key="1">
    <citation type="journal article" date="2016" name="Nat. Commun.">
        <title>Thousands of microbial genomes shed light on interconnected biogeochemical processes in an aquifer system.</title>
        <authorList>
            <person name="Anantharaman K."/>
            <person name="Brown C.T."/>
            <person name="Hug L.A."/>
            <person name="Sharon I."/>
            <person name="Castelle C.J."/>
            <person name="Probst A.J."/>
            <person name="Thomas B.C."/>
            <person name="Singh A."/>
            <person name="Wilkins M.J."/>
            <person name="Karaoz U."/>
            <person name="Brodie E.L."/>
            <person name="Williams K.H."/>
            <person name="Hubbard S.S."/>
            <person name="Banfield J.F."/>
        </authorList>
    </citation>
    <scope>NUCLEOTIDE SEQUENCE [LARGE SCALE GENOMIC DNA]</scope>
</reference>
<protein>
    <recommendedName>
        <fullName evidence="1">PilZ domain-containing protein</fullName>
    </recommendedName>
</protein>